<dbReference type="InterPro" id="IPR017871">
    <property type="entry name" value="ABC_transporter-like_CS"/>
</dbReference>
<dbReference type="GO" id="GO:0005886">
    <property type="term" value="C:plasma membrane"/>
    <property type="evidence" value="ECO:0007669"/>
    <property type="project" value="UniProtKB-SubCell"/>
</dbReference>
<dbReference type="GO" id="GO:0140359">
    <property type="term" value="F:ABC-type transporter activity"/>
    <property type="evidence" value="ECO:0007669"/>
    <property type="project" value="InterPro"/>
</dbReference>
<evidence type="ECO:0000313" key="12">
    <source>
        <dbReference type="Proteomes" id="UP000831684"/>
    </source>
</evidence>
<evidence type="ECO:0000256" key="4">
    <source>
        <dbReference type="ARBA" id="ARBA00022741"/>
    </source>
</evidence>
<feature type="transmembrane region" description="Helical" evidence="8">
    <location>
        <begin position="170"/>
        <end position="191"/>
    </location>
</feature>
<keyword evidence="5 11" id="KW-0067">ATP-binding</keyword>
<dbReference type="EMBL" id="CP083239">
    <property type="protein sequence ID" value="UOK69470.1"/>
    <property type="molecule type" value="Genomic_DNA"/>
</dbReference>
<evidence type="ECO:0000256" key="5">
    <source>
        <dbReference type="ARBA" id="ARBA00022840"/>
    </source>
</evidence>
<evidence type="ECO:0000259" key="9">
    <source>
        <dbReference type="PROSITE" id="PS50893"/>
    </source>
</evidence>
<keyword evidence="4" id="KW-0547">Nucleotide-binding</keyword>
<gene>
    <name evidence="11" type="ORF">K9D25_11940</name>
</gene>
<dbReference type="AlphaFoldDB" id="A0A9E7D412"/>
<comment type="subcellular location">
    <subcellularLocation>
        <location evidence="1">Cell membrane</location>
        <topology evidence="1">Multi-pass membrane protein</topology>
    </subcellularLocation>
</comment>
<dbReference type="PANTHER" id="PTHR24221">
    <property type="entry name" value="ATP-BINDING CASSETTE SUB-FAMILY B"/>
    <property type="match status" value="1"/>
</dbReference>
<dbReference type="Gene3D" id="3.40.50.300">
    <property type="entry name" value="P-loop containing nucleotide triphosphate hydrolases"/>
    <property type="match status" value="1"/>
</dbReference>
<evidence type="ECO:0000259" key="10">
    <source>
        <dbReference type="PROSITE" id="PS50929"/>
    </source>
</evidence>
<feature type="domain" description="ABC transporter" evidence="9">
    <location>
        <begin position="348"/>
        <end position="562"/>
    </location>
</feature>
<dbReference type="InterPro" id="IPR003593">
    <property type="entry name" value="AAA+_ATPase"/>
</dbReference>
<name>A0A9E7D412_9HYPH</name>
<dbReference type="SUPFAM" id="SSF52540">
    <property type="entry name" value="P-loop containing nucleoside triphosphate hydrolases"/>
    <property type="match status" value="1"/>
</dbReference>
<dbReference type="PROSITE" id="PS50893">
    <property type="entry name" value="ABC_TRANSPORTER_2"/>
    <property type="match status" value="1"/>
</dbReference>
<dbReference type="SUPFAM" id="SSF90123">
    <property type="entry name" value="ABC transporter transmembrane region"/>
    <property type="match status" value="1"/>
</dbReference>
<protein>
    <submittedName>
        <fullName evidence="11">ATP-binding cassette domain-containing protein</fullName>
    </submittedName>
</protein>
<dbReference type="GO" id="GO:0034040">
    <property type="term" value="F:ATPase-coupled lipid transmembrane transporter activity"/>
    <property type="evidence" value="ECO:0007669"/>
    <property type="project" value="TreeGrafter"/>
</dbReference>
<dbReference type="PROSITE" id="PS50929">
    <property type="entry name" value="ABC_TM1F"/>
    <property type="match status" value="1"/>
</dbReference>
<evidence type="ECO:0000313" key="11">
    <source>
        <dbReference type="EMBL" id="UOK69470.1"/>
    </source>
</evidence>
<dbReference type="InterPro" id="IPR011527">
    <property type="entry name" value="ABC1_TM_dom"/>
</dbReference>
<feature type="transmembrane region" description="Helical" evidence="8">
    <location>
        <begin position="29"/>
        <end position="54"/>
    </location>
</feature>
<dbReference type="GO" id="GO:0005524">
    <property type="term" value="F:ATP binding"/>
    <property type="evidence" value="ECO:0007669"/>
    <property type="project" value="UniProtKB-KW"/>
</dbReference>
<keyword evidence="6 8" id="KW-1133">Transmembrane helix</keyword>
<dbReference type="PROSITE" id="PS00211">
    <property type="entry name" value="ABC_TRANSPORTER_1"/>
    <property type="match status" value="1"/>
</dbReference>
<proteinExistence type="inferred from homology"/>
<dbReference type="SMART" id="SM00382">
    <property type="entry name" value="AAA"/>
    <property type="match status" value="1"/>
</dbReference>
<accession>A0A9E7D412</accession>
<dbReference type="InterPro" id="IPR027417">
    <property type="entry name" value="P-loop_NTPase"/>
</dbReference>
<organism evidence="11 12">
    <name type="scientific">Ancylobacter polymorphus</name>
    <dbReference type="NCBI Taxonomy" id="223390"/>
    <lineage>
        <taxon>Bacteria</taxon>
        <taxon>Pseudomonadati</taxon>
        <taxon>Pseudomonadota</taxon>
        <taxon>Alphaproteobacteria</taxon>
        <taxon>Hyphomicrobiales</taxon>
        <taxon>Xanthobacteraceae</taxon>
        <taxon>Ancylobacter</taxon>
    </lineage>
</organism>
<evidence type="ECO:0000256" key="6">
    <source>
        <dbReference type="ARBA" id="ARBA00022989"/>
    </source>
</evidence>
<feature type="transmembrane region" description="Helical" evidence="8">
    <location>
        <begin position="259"/>
        <end position="282"/>
    </location>
</feature>
<dbReference type="KEGG" id="apol:K9D25_11940"/>
<dbReference type="Pfam" id="PF00005">
    <property type="entry name" value="ABC_tran"/>
    <property type="match status" value="1"/>
</dbReference>
<dbReference type="Gene3D" id="1.20.1560.10">
    <property type="entry name" value="ABC transporter type 1, transmembrane domain"/>
    <property type="match status" value="1"/>
</dbReference>
<feature type="domain" description="ABC transmembrane type-1" evidence="10">
    <location>
        <begin position="27"/>
        <end position="314"/>
    </location>
</feature>
<keyword evidence="3 8" id="KW-0812">Transmembrane</keyword>
<reference evidence="11" key="1">
    <citation type="submission" date="2021-09" db="EMBL/GenBank/DDBJ databases">
        <title>Network and meta-omics reveal the key degrader and cooperation patterns in an efficient 1,4-dioxane-degrading microbial community.</title>
        <authorList>
            <person name="Dai C."/>
        </authorList>
    </citation>
    <scope>NUCLEOTIDE SEQUENCE</scope>
    <source>
        <strain evidence="11">ZM13</strain>
    </source>
</reference>
<dbReference type="InterPro" id="IPR003439">
    <property type="entry name" value="ABC_transporter-like_ATP-bd"/>
</dbReference>
<evidence type="ECO:0000256" key="1">
    <source>
        <dbReference type="ARBA" id="ARBA00004651"/>
    </source>
</evidence>
<feature type="transmembrane region" description="Helical" evidence="8">
    <location>
        <begin position="74"/>
        <end position="94"/>
    </location>
</feature>
<dbReference type="CDD" id="cd03228">
    <property type="entry name" value="ABCC_MRP_Like"/>
    <property type="match status" value="1"/>
</dbReference>
<dbReference type="InterPro" id="IPR036640">
    <property type="entry name" value="ABC1_TM_sf"/>
</dbReference>
<evidence type="ECO:0000256" key="2">
    <source>
        <dbReference type="ARBA" id="ARBA00005417"/>
    </source>
</evidence>
<feature type="transmembrane region" description="Helical" evidence="8">
    <location>
        <begin position="145"/>
        <end position="164"/>
    </location>
</feature>
<evidence type="ECO:0000256" key="7">
    <source>
        <dbReference type="ARBA" id="ARBA00023136"/>
    </source>
</evidence>
<sequence length="562" mass="60067">MRRQPVDAALLVAFLRALAQSARGRGALSIALIIGGAMVESVGLVLLIPVLQLLTDREGLVSLWFAEWRRERLLLLLLAAFLLAMTARAFLLYARDRLLWRVENDFVDGQRARLVQGLASARWASLASVRHAEIQSVLSTEMIRLAMAVRLFVQIGVAALLVLVQGGLAIYVAPALAGTLLAAVAAAGVAFSGLQRAGALGHDLARSSLNQMQTMGSLLSGLKAALAQNLQYRFLRDFRDTLGEARGNRRRFSERQARLRLVFGIGSAVCACLVVAGGALVLEMPTPALILLVLICARLAGPVLNLQQAMQQFAYSLPSFAAVAALEAQLEAPAAGAVEAQRILPGAVELRAVHRLHGEGAGLAGVDLVINPAERIAVTGASGAGKTTLLDVLAGLTAPDGGAVLVGGSTLDVTALPAWRERVAYVVQEPYLFRDSVRANVTADTPCDDAALWSVLELVGADTLVRRLERGVDTLIGEGGAVLSGGERQRLALARAILRRPRLLMLDEATNALDLPSERLLLQHLFALAPRPAVLMVTHRRENLDLFDRVLELREGRLLPLG</sequence>
<evidence type="ECO:0000256" key="8">
    <source>
        <dbReference type="SAM" id="Phobius"/>
    </source>
</evidence>
<dbReference type="RefSeq" id="WP_244375398.1">
    <property type="nucleotide sequence ID" value="NZ_CP083239.1"/>
</dbReference>
<evidence type="ECO:0000256" key="3">
    <source>
        <dbReference type="ARBA" id="ARBA00022692"/>
    </source>
</evidence>
<dbReference type="PANTHER" id="PTHR24221:SF654">
    <property type="entry name" value="ATP-BINDING CASSETTE SUB-FAMILY B MEMBER 6"/>
    <property type="match status" value="1"/>
</dbReference>
<dbReference type="InterPro" id="IPR039421">
    <property type="entry name" value="Type_1_exporter"/>
</dbReference>
<dbReference type="GO" id="GO:0016887">
    <property type="term" value="F:ATP hydrolysis activity"/>
    <property type="evidence" value="ECO:0007669"/>
    <property type="project" value="InterPro"/>
</dbReference>
<keyword evidence="7 8" id="KW-0472">Membrane</keyword>
<comment type="similarity">
    <text evidence="2">Belongs to the ABC transporter superfamily.</text>
</comment>
<dbReference type="Proteomes" id="UP000831684">
    <property type="component" value="Chromosome"/>
</dbReference>